<dbReference type="PROSITE" id="PS51257">
    <property type="entry name" value="PROKAR_LIPOPROTEIN"/>
    <property type="match status" value="1"/>
</dbReference>
<dbReference type="Gene3D" id="3.40.50.1110">
    <property type="entry name" value="SGNH hydrolase"/>
    <property type="match status" value="1"/>
</dbReference>
<gene>
    <name evidence="3" type="ORF">QWI16_09590</name>
</gene>
<evidence type="ECO:0000256" key="1">
    <source>
        <dbReference type="SAM" id="SignalP"/>
    </source>
</evidence>
<name>A0ABT8TE92_9GAMM</name>
<dbReference type="PANTHER" id="PTHR43784:SF2">
    <property type="entry name" value="GDSL-LIKE LIPASE_ACYLHYDROLASE, PUTATIVE (AFU_ORTHOLOGUE AFUA_2G00820)-RELATED"/>
    <property type="match status" value="1"/>
</dbReference>
<feature type="domain" description="SGNH hydrolase-type esterase" evidence="2">
    <location>
        <begin position="218"/>
        <end position="403"/>
    </location>
</feature>
<comment type="caution">
    <text evidence="3">The sequence shown here is derived from an EMBL/GenBank/DDBJ whole genome shotgun (WGS) entry which is preliminary data.</text>
</comment>
<proteinExistence type="predicted"/>
<reference evidence="3" key="1">
    <citation type="submission" date="2023-07" db="EMBL/GenBank/DDBJ databases">
        <title>Gilvimarinus algae sp. nov., isolated from the surface of Kelp.</title>
        <authorList>
            <person name="Sun Y.Y."/>
            <person name="Gong Y."/>
            <person name="Du Z.J."/>
        </authorList>
    </citation>
    <scope>NUCLEOTIDE SEQUENCE</scope>
    <source>
        <strain evidence="3">SDUM040014</strain>
    </source>
</reference>
<keyword evidence="1" id="KW-0732">Signal</keyword>
<dbReference type="CDD" id="cd01830">
    <property type="entry name" value="XynE_like"/>
    <property type="match status" value="1"/>
</dbReference>
<sequence length="415" mass="44498">MKLNAGSLRYSLVLLAVLMSLTAACSSNEKERQINAADSPANTQWVGTWATAPQLTEPRNNPPEPGLEGNTLRQVFRVSLGGDTLRMRFSNEFSESPVTLKRVALATARGASNIDIASNAQLTFNGEPSVTIEPGRAVYSDALDFSVKALSQLAVTIAFGQVPEGITGHPGSRTTSYILPGDQVNALSMPQAVTTDHWYLLTGLEVRAPHSAAAIAIMGDSITDGRGSGTNQQNRWPDELANRLQANPATRQVAVLNQGIGGNCITRPCLGPAGLERFSRDVLGQQGVKWLIILEGINDLGGHGTTEKAENIISVYQDMIHRAHAAGIKVYGATLTPIKGSGYESPGSLAAVETVNHWIRHSSQFDAVIDFYQAVEDSQKPGHLKPEYDSGDGLHLSEAGYRAMAEAIELSLFKR</sequence>
<dbReference type="InterPro" id="IPR036514">
    <property type="entry name" value="SGNH_hydro_sf"/>
</dbReference>
<dbReference type="RefSeq" id="WP_302712673.1">
    <property type="nucleotide sequence ID" value="NZ_JAULRT010000052.1"/>
</dbReference>
<dbReference type="EMBL" id="JAULRT010000052">
    <property type="protein sequence ID" value="MDO3382426.1"/>
    <property type="molecule type" value="Genomic_DNA"/>
</dbReference>
<evidence type="ECO:0000259" key="2">
    <source>
        <dbReference type="Pfam" id="PF13472"/>
    </source>
</evidence>
<feature type="chain" id="PRO_5046470396" evidence="1">
    <location>
        <begin position="26"/>
        <end position="415"/>
    </location>
</feature>
<dbReference type="PANTHER" id="PTHR43784">
    <property type="entry name" value="GDSL-LIKE LIPASE/ACYLHYDROLASE, PUTATIVE (AFU_ORTHOLOGUE AFUA_2G00820)-RELATED"/>
    <property type="match status" value="1"/>
</dbReference>
<dbReference type="SUPFAM" id="SSF52266">
    <property type="entry name" value="SGNH hydrolase"/>
    <property type="match status" value="1"/>
</dbReference>
<dbReference type="GO" id="GO:0016787">
    <property type="term" value="F:hydrolase activity"/>
    <property type="evidence" value="ECO:0007669"/>
    <property type="project" value="UniProtKB-KW"/>
</dbReference>
<evidence type="ECO:0000313" key="3">
    <source>
        <dbReference type="EMBL" id="MDO3382426.1"/>
    </source>
</evidence>
<protein>
    <submittedName>
        <fullName evidence="3">SGNH/GDSL hydrolase family protein</fullName>
    </submittedName>
</protein>
<keyword evidence="3" id="KW-0378">Hydrolase</keyword>
<accession>A0ABT8TE92</accession>
<dbReference type="InterPro" id="IPR013830">
    <property type="entry name" value="SGNH_hydro"/>
</dbReference>
<dbReference type="Pfam" id="PF13472">
    <property type="entry name" value="Lipase_GDSL_2"/>
    <property type="match status" value="1"/>
</dbReference>
<organism evidence="3 4">
    <name type="scientific">Gilvimarinus algae</name>
    <dbReference type="NCBI Taxonomy" id="3058037"/>
    <lineage>
        <taxon>Bacteria</taxon>
        <taxon>Pseudomonadati</taxon>
        <taxon>Pseudomonadota</taxon>
        <taxon>Gammaproteobacteria</taxon>
        <taxon>Cellvibrionales</taxon>
        <taxon>Cellvibrionaceae</taxon>
        <taxon>Gilvimarinus</taxon>
    </lineage>
</organism>
<dbReference type="InterPro" id="IPR053140">
    <property type="entry name" value="GDSL_Rv0518-like"/>
</dbReference>
<dbReference type="Proteomes" id="UP001168380">
    <property type="component" value="Unassembled WGS sequence"/>
</dbReference>
<feature type="signal peptide" evidence="1">
    <location>
        <begin position="1"/>
        <end position="25"/>
    </location>
</feature>
<keyword evidence="4" id="KW-1185">Reference proteome</keyword>
<evidence type="ECO:0000313" key="4">
    <source>
        <dbReference type="Proteomes" id="UP001168380"/>
    </source>
</evidence>